<evidence type="ECO:0000313" key="2">
    <source>
        <dbReference type="Proteomes" id="UP000663873"/>
    </source>
</evidence>
<name>A0A821SVL5_9BILA</name>
<dbReference type="AlphaFoldDB" id="A0A821SVL5"/>
<proteinExistence type="predicted"/>
<evidence type="ECO:0000313" key="1">
    <source>
        <dbReference type="EMBL" id="CAF4860679.1"/>
    </source>
</evidence>
<organism evidence="1 2">
    <name type="scientific">Rotaria socialis</name>
    <dbReference type="NCBI Taxonomy" id="392032"/>
    <lineage>
        <taxon>Eukaryota</taxon>
        <taxon>Metazoa</taxon>
        <taxon>Spiralia</taxon>
        <taxon>Gnathifera</taxon>
        <taxon>Rotifera</taxon>
        <taxon>Eurotatoria</taxon>
        <taxon>Bdelloidea</taxon>
        <taxon>Philodinida</taxon>
        <taxon>Philodinidae</taxon>
        <taxon>Rotaria</taxon>
    </lineage>
</organism>
<protein>
    <submittedName>
        <fullName evidence="1">Uncharacterized protein</fullName>
    </submittedName>
</protein>
<gene>
    <name evidence="1" type="ORF">UJA718_LOCUS43864</name>
</gene>
<reference evidence="1" key="1">
    <citation type="submission" date="2021-02" db="EMBL/GenBank/DDBJ databases">
        <authorList>
            <person name="Nowell W R."/>
        </authorList>
    </citation>
    <scope>NUCLEOTIDE SEQUENCE</scope>
</reference>
<dbReference type="EMBL" id="CAJOBP010064044">
    <property type="protein sequence ID" value="CAF4860679.1"/>
    <property type="molecule type" value="Genomic_DNA"/>
</dbReference>
<comment type="caution">
    <text evidence="1">The sequence shown here is derived from an EMBL/GenBank/DDBJ whole genome shotgun (WGS) entry which is preliminary data.</text>
</comment>
<keyword evidence="2" id="KW-1185">Reference proteome</keyword>
<feature type="non-terminal residue" evidence="1">
    <location>
        <position position="1"/>
    </location>
</feature>
<sequence>TKEDARKLLQAIKLFNGTFQPVLIASDAWGKESSVVINGETDEIAIGALTLELVSIQPANFDKYFNSLKPDLPAGIIFK</sequence>
<feature type="non-terminal residue" evidence="1">
    <location>
        <position position="79"/>
    </location>
</feature>
<dbReference type="Gene3D" id="3.40.50.2300">
    <property type="match status" value="1"/>
</dbReference>
<accession>A0A821SVL5</accession>
<dbReference type="Proteomes" id="UP000663873">
    <property type="component" value="Unassembled WGS sequence"/>
</dbReference>